<keyword evidence="3 6" id="KW-1133">Transmembrane helix</keyword>
<feature type="transmembrane region" description="Helical" evidence="6">
    <location>
        <begin position="133"/>
        <end position="151"/>
    </location>
</feature>
<dbReference type="Proteomes" id="UP000827549">
    <property type="component" value="Chromosome 7"/>
</dbReference>
<evidence type="ECO:0000256" key="1">
    <source>
        <dbReference type="ARBA" id="ARBA00004141"/>
    </source>
</evidence>
<dbReference type="Pfam" id="PF04193">
    <property type="entry name" value="PQ-loop"/>
    <property type="match status" value="2"/>
</dbReference>
<evidence type="ECO:0000256" key="4">
    <source>
        <dbReference type="ARBA" id="ARBA00023136"/>
    </source>
</evidence>
<keyword evidence="2 6" id="KW-0812">Transmembrane</keyword>
<accession>A0AAF1BUC9</accession>
<keyword evidence="8" id="KW-1185">Reference proteome</keyword>
<dbReference type="InterPro" id="IPR006603">
    <property type="entry name" value="PQ-loop_rpt"/>
</dbReference>
<dbReference type="GO" id="GO:0016020">
    <property type="term" value="C:membrane"/>
    <property type="evidence" value="ECO:0007669"/>
    <property type="project" value="UniProtKB-SubCell"/>
</dbReference>
<feature type="transmembrane region" description="Helical" evidence="6">
    <location>
        <begin position="39"/>
        <end position="59"/>
    </location>
</feature>
<gene>
    <name evidence="7" type="primary">SPAC2E12.03c_1</name>
    <name evidence="7" type="ORF">LOC62_07G009389</name>
</gene>
<feature type="region of interest" description="Disordered" evidence="5">
    <location>
        <begin position="232"/>
        <end position="290"/>
    </location>
</feature>
<organism evidence="7 8">
    <name type="scientific">Vanrija pseudolonga</name>
    <dbReference type="NCBI Taxonomy" id="143232"/>
    <lineage>
        <taxon>Eukaryota</taxon>
        <taxon>Fungi</taxon>
        <taxon>Dikarya</taxon>
        <taxon>Basidiomycota</taxon>
        <taxon>Agaricomycotina</taxon>
        <taxon>Tremellomycetes</taxon>
        <taxon>Trichosporonales</taxon>
        <taxon>Trichosporonaceae</taxon>
        <taxon>Vanrija</taxon>
    </lineage>
</organism>
<dbReference type="SMART" id="SM00679">
    <property type="entry name" value="CTNS"/>
    <property type="match status" value="2"/>
</dbReference>
<dbReference type="RefSeq" id="XP_062631929.1">
    <property type="nucleotide sequence ID" value="XM_062775945.1"/>
</dbReference>
<dbReference type="PANTHER" id="PTHR16201">
    <property type="entry name" value="SEVEN TRANSMEMBRANE PROTEIN 1-RELATED"/>
    <property type="match status" value="1"/>
</dbReference>
<evidence type="ECO:0000256" key="5">
    <source>
        <dbReference type="SAM" id="MobiDB-lite"/>
    </source>
</evidence>
<reference evidence="7" key="1">
    <citation type="submission" date="2023-10" db="EMBL/GenBank/DDBJ databases">
        <authorList>
            <person name="Noh H."/>
        </authorList>
    </citation>
    <scope>NUCLEOTIDE SEQUENCE</scope>
    <source>
        <strain evidence="7">DUCC4014</strain>
    </source>
</reference>
<evidence type="ECO:0000256" key="3">
    <source>
        <dbReference type="ARBA" id="ARBA00022989"/>
    </source>
</evidence>
<dbReference type="InterPro" id="IPR051415">
    <property type="entry name" value="LAAT-1"/>
</dbReference>
<name>A0AAF1BUC9_9TREE</name>
<feature type="transmembrane region" description="Helical" evidence="6">
    <location>
        <begin position="163"/>
        <end position="183"/>
    </location>
</feature>
<sequence length="290" mass="32162">MKEIPAADKTLATIGAILWSIQVAPQIWKSHRDKSTEGLSPILMFVWGMATIFQGSYLVSQRSSIPLQIQPQCFGFLCVISWAQCLRYGSKWSLKRVFLAMALFYAFFVGFQVGSVYALWAGQRAGRYWPGEMYGWITSALLIIGLLPEYYEIWKHKEVVGISLLFMAVDIAGGVFSGVSLFFREEFDKVAFVQYFLVVLLDGVIIVLAWILNPIAKRRRARQAELEKGAADAEAAGIDAADEPARPDGSEASTVAEEDDDAKVAKSKPLDDGYSRTPTLATSQDVNEKP</sequence>
<feature type="compositionally biased region" description="Basic and acidic residues" evidence="5">
    <location>
        <begin position="262"/>
        <end position="274"/>
    </location>
</feature>
<dbReference type="EMBL" id="CP086720">
    <property type="protein sequence ID" value="WOO85903.1"/>
    <property type="molecule type" value="Genomic_DNA"/>
</dbReference>
<feature type="transmembrane region" description="Helical" evidence="6">
    <location>
        <begin position="195"/>
        <end position="212"/>
    </location>
</feature>
<proteinExistence type="predicted"/>
<dbReference type="AlphaFoldDB" id="A0AAF1BUC9"/>
<evidence type="ECO:0000256" key="2">
    <source>
        <dbReference type="ARBA" id="ARBA00022692"/>
    </source>
</evidence>
<keyword evidence="4 6" id="KW-0472">Membrane</keyword>
<comment type="subcellular location">
    <subcellularLocation>
        <location evidence="1">Membrane</location>
        <topology evidence="1">Multi-pass membrane protein</topology>
    </subcellularLocation>
</comment>
<dbReference type="Gene3D" id="1.20.1280.290">
    <property type="match status" value="2"/>
</dbReference>
<dbReference type="GeneID" id="87812551"/>
<evidence type="ECO:0000313" key="7">
    <source>
        <dbReference type="EMBL" id="WOO85903.1"/>
    </source>
</evidence>
<evidence type="ECO:0000256" key="6">
    <source>
        <dbReference type="SAM" id="Phobius"/>
    </source>
</evidence>
<protein>
    <submittedName>
        <fullName evidence="7">Purtative protein</fullName>
    </submittedName>
</protein>
<feature type="transmembrane region" description="Helical" evidence="6">
    <location>
        <begin position="97"/>
        <end position="121"/>
    </location>
</feature>
<evidence type="ECO:0000313" key="8">
    <source>
        <dbReference type="Proteomes" id="UP000827549"/>
    </source>
</evidence>
<dbReference type="PANTHER" id="PTHR16201:SF37">
    <property type="entry name" value="PQ-LOOP REPEAT-CONTAINING PROTEIN"/>
    <property type="match status" value="1"/>
</dbReference>
<feature type="compositionally biased region" description="Polar residues" evidence="5">
    <location>
        <begin position="276"/>
        <end position="290"/>
    </location>
</feature>